<dbReference type="SUPFAM" id="SSF52058">
    <property type="entry name" value="L domain-like"/>
    <property type="match status" value="1"/>
</dbReference>
<feature type="compositionally biased region" description="Polar residues" evidence="1">
    <location>
        <begin position="408"/>
        <end position="427"/>
    </location>
</feature>
<dbReference type="AlphaFoldDB" id="A0A7S4KZ69"/>
<accession>A0A7S4KZ69</accession>
<sequence length="696" mass="76823">MAQAGNTPLTLSNPSSIASKDDIIYDDLESSDYGELDGTDFDELSEFLSDDSLRELTGCDDLNNCLFLEARVNSEEVIIRNLGEKLPRLIELKLNNSNINSIRDLGTAFKKLMVLWMSRCNLQELDGISAFDSIKELYLAFNEISDLSPLVGCDTIEVLDLEGNAVTDISEVQFLVSCSNLSSLTLEGNPVSKLPEYHKQILEALPFLLTLDDQDTKLLLVNNEKERSPNGGELFALNTSMDEDNDFLDSLPSDLKQLESDKEKPGLENLRISYNPDNIEELLLVHQGIKHARTGFDDADFVSLAECEWERAQAMSRPSTTSSLRSQGQRVGSSRPASAIPMGNLQGRRISPSGSFSSDDNRIEYKPGSGGSGGRRRSDFRPSTANMFTKNMRPGSSKSLARPMSAYSRFTNYQSNTNRPGTGSRPTSAGGRRQGQPWAQGFKASEEEAEEDVSSDLTFGTDEVYCGNLARGLRRRNVAKAVEKYSNYDESQAKAQERMSSDEILEELRKWKAETVSLALSCADDWEEPQEIIPGTSMGTGQNSDVLVLEDSGKNSSADEEDSEELFNMESDMWNFRSPLVSEHDVSTSDIESMASTARCDVRQQEDTKHSIEPVKSGSVRTRDDLSSSAAENIRQNADRTISQGLATTEMSKSRCSPAKDADLPSNIIPTPPKDQNRTGTGRRSLRGLALQRLSD</sequence>
<feature type="compositionally biased region" description="Polar residues" evidence="1">
    <location>
        <begin position="381"/>
        <end position="399"/>
    </location>
</feature>
<proteinExistence type="predicted"/>
<evidence type="ECO:0000313" key="2">
    <source>
        <dbReference type="EMBL" id="CAE2309847.1"/>
    </source>
</evidence>
<name>A0A7S4KZ69_GUITH</name>
<feature type="compositionally biased region" description="Basic and acidic residues" evidence="1">
    <location>
        <begin position="601"/>
        <end position="613"/>
    </location>
</feature>
<dbReference type="PANTHER" id="PTHR22708">
    <property type="entry name" value="LEUCINE-RICH REPEAT-CONTAINING PROTEIN 56"/>
    <property type="match status" value="1"/>
</dbReference>
<dbReference type="PANTHER" id="PTHR22708:SF0">
    <property type="entry name" value="LEUCINE-RICH REPEAT-CONTAINING PROTEIN 56"/>
    <property type="match status" value="1"/>
</dbReference>
<dbReference type="Pfam" id="PF14580">
    <property type="entry name" value="LRR_9"/>
    <property type="match status" value="1"/>
</dbReference>
<gene>
    <name evidence="2" type="ORF">GTHE00462_LOCUS20714</name>
</gene>
<dbReference type="InterPro" id="IPR040091">
    <property type="entry name" value="LRRC56"/>
</dbReference>
<dbReference type="InterPro" id="IPR032675">
    <property type="entry name" value="LRR_dom_sf"/>
</dbReference>
<protein>
    <submittedName>
        <fullName evidence="2">Uncharacterized protein</fullName>
    </submittedName>
</protein>
<evidence type="ECO:0000256" key="1">
    <source>
        <dbReference type="SAM" id="MobiDB-lite"/>
    </source>
</evidence>
<feature type="region of interest" description="Disordered" evidence="1">
    <location>
        <begin position="601"/>
        <end position="696"/>
    </location>
</feature>
<dbReference type="EMBL" id="HBKN01026807">
    <property type="protein sequence ID" value="CAE2309847.1"/>
    <property type="molecule type" value="Transcribed_RNA"/>
</dbReference>
<dbReference type="PROSITE" id="PS51450">
    <property type="entry name" value="LRR"/>
    <property type="match status" value="2"/>
</dbReference>
<feature type="compositionally biased region" description="Polar residues" evidence="1">
    <location>
        <begin position="627"/>
        <end position="655"/>
    </location>
</feature>
<reference evidence="2" key="1">
    <citation type="submission" date="2021-01" db="EMBL/GenBank/DDBJ databases">
        <authorList>
            <person name="Corre E."/>
            <person name="Pelletier E."/>
            <person name="Niang G."/>
            <person name="Scheremetjew M."/>
            <person name="Finn R."/>
            <person name="Kale V."/>
            <person name="Holt S."/>
            <person name="Cochrane G."/>
            <person name="Meng A."/>
            <person name="Brown T."/>
            <person name="Cohen L."/>
        </authorList>
    </citation>
    <scope>NUCLEOTIDE SEQUENCE</scope>
    <source>
        <strain evidence="2">CCMP 2712</strain>
    </source>
</reference>
<organism evidence="2">
    <name type="scientific">Guillardia theta</name>
    <name type="common">Cryptophyte</name>
    <name type="synonym">Cryptomonas phi</name>
    <dbReference type="NCBI Taxonomy" id="55529"/>
    <lineage>
        <taxon>Eukaryota</taxon>
        <taxon>Cryptophyceae</taxon>
        <taxon>Pyrenomonadales</taxon>
        <taxon>Geminigeraceae</taxon>
        <taxon>Guillardia</taxon>
    </lineage>
</organism>
<feature type="compositionally biased region" description="Polar residues" evidence="1">
    <location>
        <begin position="316"/>
        <end position="336"/>
    </location>
</feature>
<dbReference type="InterPro" id="IPR001611">
    <property type="entry name" value="Leu-rich_rpt"/>
</dbReference>
<feature type="region of interest" description="Disordered" evidence="1">
    <location>
        <begin position="313"/>
        <end position="454"/>
    </location>
</feature>
<dbReference type="Gene3D" id="3.80.10.10">
    <property type="entry name" value="Ribonuclease Inhibitor"/>
    <property type="match status" value="1"/>
</dbReference>
<feature type="compositionally biased region" description="Low complexity" evidence="1">
    <location>
        <begin position="678"/>
        <end position="689"/>
    </location>
</feature>